<dbReference type="VEuPathDB" id="FungiDB:LEMA_P002760.1"/>
<name>E5AE50_LEPMJ</name>
<feature type="signal peptide" evidence="2">
    <location>
        <begin position="1"/>
        <end position="21"/>
    </location>
</feature>
<sequence>MQTPLAQLGTLLVFITTFCSSSPVALDSSVDTSVKNAHEPRDTPVFVSEFVGHEHNQHHPRNEGADSSTTDISLRSIEKRDLRGSSLLRNAQTRPKTRKGLVLYGKQLYAAGNNQIQSHLLRGWS</sequence>
<feature type="compositionally biased region" description="Basic and acidic residues" evidence="1">
    <location>
        <begin position="52"/>
        <end position="64"/>
    </location>
</feature>
<proteinExistence type="predicted"/>
<keyword evidence="4" id="KW-1185">Reference proteome</keyword>
<protein>
    <submittedName>
        <fullName evidence="3">Predicted protein</fullName>
    </submittedName>
</protein>
<evidence type="ECO:0000256" key="2">
    <source>
        <dbReference type="SAM" id="SignalP"/>
    </source>
</evidence>
<feature type="chain" id="PRO_5003194977" evidence="2">
    <location>
        <begin position="22"/>
        <end position="125"/>
    </location>
</feature>
<keyword evidence="2" id="KW-0732">Signal</keyword>
<reference evidence="4" key="1">
    <citation type="journal article" date="2011" name="Nat. Commun.">
        <title>Effector diversification within compartments of the Leptosphaeria maculans genome affected by Repeat-Induced Point mutations.</title>
        <authorList>
            <person name="Rouxel T."/>
            <person name="Grandaubert J."/>
            <person name="Hane J.K."/>
            <person name="Hoede C."/>
            <person name="van de Wouw A.P."/>
            <person name="Couloux A."/>
            <person name="Dominguez V."/>
            <person name="Anthouard V."/>
            <person name="Bally P."/>
            <person name="Bourras S."/>
            <person name="Cozijnsen A.J."/>
            <person name="Ciuffetti L.M."/>
            <person name="Degrave A."/>
            <person name="Dilmaghani A."/>
            <person name="Duret L."/>
            <person name="Fudal I."/>
            <person name="Goodwin S.B."/>
            <person name="Gout L."/>
            <person name="Glaser N."/>
            <person name="Linglin J."/>
            <person name="Kema G.H.J."/>
            <person name="Lapalu N."/>
            <person name="Lawrence C.B."/>
            <person name="May K."/>
            <person name="Meyer M."/>
            <person name="Ollivier B."/>
            <person name="Poulain J."/>
            <person name="Schoch C.L."/>
            <person name="Simon A."/>
            <person name="Spatafora J.W."/>
            <person name="Stachowiak A."/>
            <person name="Turgeon B.G."/>
            <person name="Tyler B.M."/>
            <person name="Vincent D."/>
            <person name="Weissenbach J."/>
            <person name="Amselem J."/>
            <person name="Quesneville H."/>
            <person name="Oliver R.P."/>
            <person name="Wincker P."/>
            <person name="Balesdent M.-H."/>
            <person name="Howlett B.J."/>
        </authorList>
    </citation>
    <scope>NUCLEOTIDE SEQUENCE [LARGE SCALE GENOMIC DNA]</scope>
    <source>
        <strain evidence="4">JN3 / isolate v23.1.3 / race Av1-4-5-6-7-8</strain>
    </source>
</reference>
<gene>
    <name evidence="3" type="ORF">LEMA_P002760.1</name>
</gene>
<feature type="region of interest" description="Disordered" evidence="1">
    <location>
        <begin position="52"/>
        <end position="73"/>
    </location>
</feature>
<accession>E5AE50</accession>
<dbReference type="EMBL" id="FP929139">
    <property type="protein sequence ID" value="CBY01489.1"/>
    <property type="molecule type" value="Genomic_DNA"/>
</dbReference>
<evidence type="ECO:0000313" key="3">
    <source>
        <dbReference type="EMBL" id="CBY01489.1"/>
    </source>
</evidence>
<evidence type="ECO:0000313" key="4">
    <source>
        <dbReference type="Proteomes" id="UP000002668"/>
    </source>
</evidence>
<dbReference type="AlphaFoldDB" id="E5AE50"/>
<dbReference type="InParanoid" id="E5AE50"/>
<dbReference type="Proteomes" id="UP000002668">
    <property type="component" value="Genome"/>
</dbReference>
<evidence type="ECO:0000256" key="1">
    <source>
        <dbReference type="SAM" id="MobiDB-lite"/>
    </source>
</evidence>
<organism evidence="3 4">
    <name type="scientific">Leptosphaeria maculans (strain JN3 / isolate v23.1.3 / race Av1-4-5-6-7-8)</name>
    <name type="common">Blackleg fungus</name>
    <name type="synonym">Phoma lingam</name>
    <dbReference type="NCBI Taxonomy" id="985895"/>
    <lineage>
        <taxon>Eukaryota</taxon>
        <taxon>Fungi</taxon>
        <taxon>Dikarya</taxon>
        <taxon>Ascomycota</taxon>
        <taxon>Pezizomycotina</taxon>
        <taxon>Dothideomycetes</taxon>
        <taxon>Pleosporomycetidae</taxon>
        <taxon>Pleosporales</taxon>
        <taxon>Pleosporineae</taxon>
        <taxon>Leptosphaeriaceae</taxon>
        <taxon>Plenodomus</taxon>
        <taxon>Plenodomus lingam/Leptosphaeria maculans species complex</taxon>
    </lineage>
</organism>
<dbReference type="HOGENOM" id="CLU_1993025_0_0_1"/>